<dbReference type="Pfam" id="PF13458">
    <property type="entry name" value="Peripla_BP_6"/>
    <property type="match status" value="1"/>
</dbReference>
<dbReference type="GO" id="GO:0006865">
    <property type="term" value="P:amino acid transport"/>
    <property type="evidence" value="ECO:0007669"/>
    <property type="project" value="UniProtKB-KW"/>
</dbReference>
<keyword evidence="2" id="KW-0813">Transport</keyword>
<dbReference type="PANTHER" id="PTHR30483">
    <property type="entry name" value="LEUCINE-SPECIFIC-BINDING PROTEIN"/>
    <property type="match status" value="1"/>
</dbReference>
<evidence type="ECO:0000259" key="6">
    <source>
        <dbReference type="Pfam" id="PF13458"/>
    </source>
</evidence>
<evidence type="ECO:0000256" key="1">
    <source>
        <dbReference type="ARBA" id="ARBA00010062"/>
    </source>
</evidence>
<dbReference type="Proteomes" id="UP000184251">
    <property type="component" value="Unassembled WGS sequence"/>
</dbReference>
<proteinExistence type="inferred from homology"/>
<dbReference type="EMBL" id="FQTU01000014">
    <property type="protein sequence ID" value="SHF09738.1"/>
    <property type="molecule type" value="Genomic_DNA"/>
</dbReference>
<evidence type="ECO:0000256" key="2">
    <source>
        <dbReference type="ARBA" id="ARBA00022448"/>
    </source>
</evidence>
<gene>
    <name evidence="7" type="ORF">SAMN02746064_01873</name>
</gene>
<accession>A0A1M4YVL4</accession>
<organism evidence="7 8">
    <name type="scientific">Alkalibacter saccharofermentans DSM 14828</name>
    <dbReference type="NCBI Taxonomy" id="1120975"/>
    <lineage>
        <taxon>Bacteria</taxon>
        <taxon>Bacillati</taxon>
        <taxon>Bacillota</taxon>
        <taxon>Clostridia</taxon>
        <taxon>Eubacteriales</taxon>
        <taxon>Eubacteriaceae</taxon>
        <taxon>Alkalibacter</taxon>
    </lineage>
</organism>
<evidence type="ECO:0000256" key="4">
    <source>
        <dbReference type="ARBA" id="ARBA00022970"/>
    </source>
</evidence>
<dbReference type="InterPro" id="IPR028082">
    <property type="entry name" value="Peripla_BP_I"/>
</dbReference>
<dbReference type="InterPro" id="IPR000709">
    <property type="entry name" value="Leu_Ile_Val-bd"/>
</dbReference>
<protein>
    <submittedName>
        <fullName evidence="7">Branched-chain amino acid transport system substrate-binding protein</fullName>
    </submittedName>
</protein>
<dbReference type="SUPFAM" id="SSF53822">
    <property type="entry name" value="Periplasmic binding protein-like I"/>
    <property type="match status" value="1"/>
</dbReference>
<evidence type="ECO:0000313" key="7">
    <source>
        <dbReference type="EMBL" id="SHF09738.1"/>
    </source>
</evidence>
<feature type="chain" id="PRO_5012838505" evidence="5">
    <location>
        <begin position="23"/>
        <end position="384"/>
    </location>
</feature>
<dbReference type="InterPro" id="IPR051010">
    <property type="entry name" value="BCAA_transport"/>
</dbReference>
<name>A0A1M4YVL4_9FIRM</name>
<evidence type="ECO:0000256" key="5">
    <source>
        <dbReference type="SAM" id="SignalP"/>
    </source>
</evidence>
<reference evidence="7 8" key="1">
    <citation type="submission" date="2016-11" db="EMBL/GenBank/DDBJ databases">
        <authorList>
            <person name="Jaros S."/>
            <person name="Januszkiewicz K."/>
            <person name="Wedrychowicz H."/>
        </authorList>
    </citation>
    <scope>NUCLEOTIDE SEQUENCE [LARGE SCALE GENOMIC DNA]</scope>
    <source>
        <strain evidence="7 8">DSM 14828</strain>
    </source>
</reference>
<feature type="signal peptide" evidence="5">
    <location>
        <begin position="1"/>
        <end position="22"/>
    </location>
</feature>
<dbReference type="STRING" id="1120975.SAMN02746064_01873"/>
<dbReference type="InterPro" id="IPR028081">
    <property type="entry name" value="Leu-bd"/>
</dbReference>
<keyword evidence="8" id="KW-1185">Reference proteome</keyword>
<dbReference type="AlphaFoldDB" id="A0A1M4YVL4"/>
<comment type="similarity">
    <text evidence="1">Belongs to the leucine-binding protein family.</text>
</comment>
<dbReference type="RefSeq" id="WP_073271341.1">
    <property type="nucleotide sequence ID" value="NZ_FQTU01000014.1"/>
</dbReference>
<keyword evidence="3 5" id="KW-0732">Signal</keyword>
<dbReference type="Gene3D" id="3.40.50.2300">
    <property type="match status" value="2"/>
</dbReference>
<keyword evidence="4" id="KW-0029">Amino-acid transport</keyword>
<dbReference type="PRINTS" id="PR00337">
    <property type="entry name" value="LEUILEVALBP"/>
</dbReference>
<sequence length="384" mass="41196">MKKRLLSGVLAIMLIASAFTFAACGGGDANGDDSGPIKIGVFGPTTGPIAAYGSAVVNSVKLAVEEINENGGIDGRLIEVYDYDTKGDRAEAISTYNRLKDQDQVVAIIGGTISGETLAVKELAIEDNMPMLTPTATAADVTLDAPSIFRACFLDPYQAAAAARFSIDYLEAESVAILYNSDDAYSEGLAESYRSVFNDENLTVTNYIGYTANDVDFSTALTQIRNANPDVIFLPDYYDSVGQITTQIRDMGLEQICVGVDGWDSVEIDYAEQVEGYYFVNHFAKTDPDPTVQDFIAAFAAKYNQEPNALGALGYDATFVMAEAIQNAGSTDGQAIIDALSAIEYKGVTGTIRFDEQGDATQKDIAIIKIVDGKHELVEKLVVE</sequence>
<dbReference type="CDD" id="cd06347">
    <property type="entry name" value="PBP1_ABC_LivK_ligand_binding-like"/>
    <property type="match status" value="1"/>
</dbReference>
<evidence type="ECO:0000256" key="3">
    <source>
        <dbReference type="ARBA" id="ARBA00022729"/>
    </source>
</evidence>
<evidence type="ECO:0000313" key="8">
    <source>
        <dbReference type="Proteomes" id="UP000184251"/>
    </source>
</evidence>
<dbReference type="PROSITE" id="PS51257">
    <property type="entry name" value="PROKAR_LIPOPROTEIN"/>
    <property type="match status" value="1"/>
</dbReference>
<dbReference type="PANTHER" id="PTHR30483:SF6">
    <property type="entry name" value="PERIPLASMIC BINDING PROTEIN OF ABC TRANSPORTER FOR NATURAL AMINO ACIDS"/>
    <property type="match status" value="1"/>
</dbReference>
<feature type="domain" description="Leucine-binding protein" evidence="6">
    <location>
        <begin position="36"/>
        <end position="373"/>
    </location>
</feature>